<evidence type="ECO:0000313" key="1">
    <source>
        <dbReference type="EMBL" id="SBT00263.1"/>
    </source>
</evidence>
<name>A0A1A8X6M4_PLAMA</name>
<accession>A0A1A8X6M4</accession>
<dbReference type="AlphaFoldDB" id="A0A1A8X6M4"/>
<dbReference type="EMBL" id="FLQW01006303">
    <property type="protein sequence ID" value="SBT00263.1"/>
    <property type="molecule type" value="Genomic_DNA"/>
</dbReference>
<gene>
    <name evidence="1" type="ORF">PMALA_074890</name>
</gene>
<organism evidence="1 2">
    <name type="scientific">Plasmodium malariae</name>
    <dbReference type="NCBI Taxonomy" id="5858"/>
    <lineage>
        <taxon>Eukaryota</taxon>
        <taxon>Sar</taxon>
        <taxon>Alveolata</taxon>
        <taxon>Apicomplexa</taxon>
        <taxon>Aconoidasida</taxon>
        <taxon>Haemosporida</taxon>
        <taxon>Plasmodiidae</taxon>
        <taxon>Plasmodium</taxon>
        <taxon>Plasmodium (Plasmodium)</taxon>
    </lineage>
</organism>
<proteinExistence type="predicted"/>
<reference evidence="2" key="1">
    <citation type="submission" date="2016-05" db="EMBL/GenBank/DDBJ databases">
        <authorList>
            <person name="Naeem Raeece"/>
        </authorList>
    </citation>
    <scope>NUCLEOTIDE SEQUENCE [LARGE SCALE GENOMIC DNA]</scope>
</reference>
<dbReference type="Proteomes" id="UP000078597">
    <property type="component" value="Unassembled WGS sequence"/>
</dbReference>
<protein>
    <submittedName>
        <fullName evidence="1">Uncharacterized protein</fullName>
    </submittedName>
</protein>
<evidence type="ECO:0000313" key="2">
    <source>
        <dbReference type="Proteomes" id="UP000078597"/>
    </source>
</evidence>
<sequence length="146" mass="16493">MAPKWDNCKSLWLTKKLYDALPSNNKTNGNDIRAEIIVINAYIFEAFKFSPNTDFCAIIFFANIDLIDEPKLEIVAQQNDNQVKCNSFIDAHITPPTIINKEIYLLNFKYCFSNIIDNTAVNTGSHALTTCVKDTVVEDIDITAPK</sequence>